<sequence>MPLAYSYYRALERPPSKQVDWNDSTWETKALEALSISDFHYIGSVNCGKTHYIHIEPGQEVDVRAGAVSFIPKPPSSRLEYVEIAFLPDVHLECRPWGAYRVCATVTDEGWTCFNSEEIYGNSASLCWRADMPTVDMWMAQANHIFKRLDIISGYDSYVLICGLHLLANIGEPAPRSTPSLGYLFLRPPKDFLTSSNSFRWPQCPWFWSFDSCGRVPLNTEEARSHGFPEVQMQMTIWGESWDANFYKELRTLHAFAGFDPESPELAVHLGQPSFQVSSEKEELFAHGESHTWISRSDSPAETLVCELQVQPEVQAGIAEKPPQGITLDEWANPEGSRETSVAQESVVAPDALVPNRKISSWVQSFWDWETPEFGSLC</sequence>
<evidence type="ECO:0000313" key="2">
    <source>
        <dbReference type="Proteomes" id="UP001221142"/>
    </source>
</evidence>
<accession>A0AAD7BE65</accession>
<reference evidence="1" key="1">
    <citation type="submission" date="2023-03" db="EMBL/GenBank/DDBJ databases">
        <title>Massive genome expansion in bonnet fungi (Mycena s.s.) driven by repeated elements and novel gene families across ecological guilds.</title>
        <authorList>
            <consortium name="Lawrence Berkeley National Laboratory"/>
            <person name="Harder C.B."/>
            <person name="Miyauchi S."/>
            <person name="Viragh M."/>
            <person name="Kuo A."/>
            <person name="Thoen E."/>
            <person name="Andreopoulos B."/>
            <person name="Lu D."/>
            <person name="Skrede I."/>
            <person name="Drula E."/>
            <person name="Henrissat B."/>
            <person name="Morin E."/>
            <person name="Kohler A."/>
            <person name="Barry K."/>
            <person name="LaButti K."/>
            <person name="Morin E."/>
            <person name="Salamov A."/>
            <person name="Lipzen A."/>
            <person name="Mereny Z."/>
            <person name="Hegedus B."/>
            <person name="Baldrian P."/>
            <person name="Stursova M."/>
            <person name="Weitz H."/>
            <person name="Taylor A."/>
            <person name="Grigoriev I.V."/>
            <person name="Nagy L.G."/>
            <person name="Martin F."/>
            <person name="Kauserud H."/>
        </authorList>
    </citation>
    <scope>NUCLEOTIDE SEQUENCE</scope>
    <source>
        <strain evidence="1">9284</strain>
    </source>
</reference>
<protein>
    <submittedName>
        <fullName evidence="1">Uncharacterized protein</fullName>
    </submittedName>
</protein>
<dbReference type="EMBL" id="JARKIF010000020">
    <property type="protein sequence ID" value="KAJ7618035.1"/>
    <property type="molecule type" value="Genomic_DNA"/>
</dbReference>
<dbReference type="Proteomes" id="UP001221142">
    <property type="component" value="Unassembled WGS sequence"/>
</dbReference>
<proteinExistence type="predicted"/>
<keyword evidence="2" id="KW-1185">Reference proteome</keyword>
<name>A0AAD7BE65_9AGAR</name>
<evidence type="ECO:0000313" key="1">
    <source>
        <dbReference type="EMBL" id="KAJ7618035.1"/>
    </source>
</evidence>
<organism evidence="1 2">
    <name type="scientific">Roridomyces roridus</name>
    <dbReference type="NCBI Taxonomy" id="1738132"/>
    <lineage>
        <taxon>Eukaryota</taxon>
        <taxon>Fungi</taxon>
        <taxon>Dikarya</taxon>
        <taxon>Basidiomycota</taxon>
        <taxon>Agaricomycotina</taxon>
        <taxon>Agaricomycetes</taxon>
        <taxon>Agaricomycetidae</taxon>
        <taxon>Agaricales</taxon>
        <taxon>Marasmiineae</taxon>
        <taxon>Mycenaceae</taxon>
        <taxon>Roridomyces</taxon>
    </lineage>
</organism>
<dbReference type="AlphaFoldDB" id="A0AAD7BE65"/>
<gene>
    <name evidence="1" type="ORF">FB45DRAFT_217025</name>
</gene>
<comment type="caution">
    <text evidence="1">The sequence shown here is derived from an EMBL/GenBank/DDBJ whole genome shotgun (WGS) entry which is preliminary data.</text>
</comment>